<dbReference type="GO" id="GO:0008800">
    <property type="term" value="F:beta-lactamase activity"/>
    <property type="evidence" value="ECO:0007669"/>
    <property type="project" value="InterPro"/>
</dbReference>
<reference evidence="2" key="2">
    <citation type="submission" date="2021-09" db="EMBL/GenBank/DDBJ databases">
        <authorList>
            <person name="Gilroy R."/>
        </authorList>
    </citation>
    <scope>NUCLEOTIDE SEQUENCE</scope>
    <source>
        <strain evidence="2">CHK174-6876</strain>
    </source>
</reference>
<evidence type="ECO:0000259" key="1">
    <source>
        <dbReference type="Pfam" id="PF13354"/>
    </source>
</evidence>
<evidence type="ECO:0000313" key="2">
    <source>
        <dbReference type="EMBL" id="HJE96136.1"/>
    </source>
</evidence>
<dbReference type="GO" id="GO:0030655">
    <property type="term" value="P:beta-lactam antibiotic catabolic process"/>
    <property type="evidence" value="ECO:0007669"/>
    <property type="project" value="InterPro"/>
</dbReference>
<protein>
    <submittedName>
        <fullName evidence="2">Class A beta-lactamase-related serine hydrolase</fullName>
    </submittedName>
</protein>
<dbReference type="Proteomes" id="UP000707535">
    <property type="component" value="Unassembled WGS sequence"/>
</dbReference>
<dbReference type="PANTHER" id="PTHR35333">
    <property type="entry name" value="BETA-LACTAMASE"/>
    <property type="match status" value="1"/>
</dbReference>
<keyword evidence="2" id="KW-0378">Hydrolase</keyword>
<comment type="caution">
    <text evidence="2">The sequence shown here is derived from an EMBL/GenBank/DDBJ whole genome shotgun (WGS) entry which is preliminary data.</text>
</comment>
<dbReference type="EMBL" id="DYXG01000009">
    <property type="protein sequence ID" value="HJE96136.1"/>
    <property type="molecule type" value="Genomic_DNA"/>
</dbReference>
<dbReference type="InterPro" id="IPR012338">
    <property type="entry name" value="Beta-lactam/transpept-like"/>
</dbReference>
<evidence type="ECO:0000313" key="3">
    <source>
        <dbReference type="Proteomes" id="UP000707535"/>
    </source>
</evidence>
<organism evidence="2 3">
    <name type="scientific">Ligilactobacillus acidipiscis</name>
    <dbReference type="NCBI Taxonomy" id="89059"/>
    <lineage>
        <taxon>Bacteria</taxon>
        <taxon>Bacillati</taxon>
        <taxon>Bacillota</taxon>
        <taxon>Bacilli</taxon>
        <taxon>Lactobacillales</taxon>
        <taxon>Lactobacillaceae</taxon>
        <taxon>Ligilactobacillus</taxon>
    </lineage>
</organism>
<accession>A0A921F6C2</accession>
<reference evidence="2" key="1">
    <citation type="journal article" date="2021" name="PeerJ">
        <title>Extensive microbial diversity within the chicken gut microbiome revealed by metagenomics and culture.</title>
        <authorList>
            <person name="Gilroy R."/>
            <person name="Ravi A."/>
            <person name="Getino M."/>
            <person name="Pursley I."/>
            <person name="Horton D.L."/>
            <person name="Alikhan N.F."/>
            <person name="Baker D."/>
            <person name="Gharbi K."/>
            <person name="Hall N."/>
            <person name="Watson M."/>
            <person name="Adriaenssens E.M."/>
            <person name="Foster-Nyarko E."/>
            <person name="Jarju S."/>
            <person name="Secka A."/>
            <person name="Antonio M."/>
            <person name="Oren A."/>
            <person name="Chaudhuri R.R."/>
            <person name="La Ragione R."/>
            <person name="Hildebrand F."/>
            <person name="Pallen M.J."/>
        </authorList>
    </citation>
    <scope>NUCLEOTIDE SEQUENCE</scope>
    <source>
        <strain evidence="2">CHK174-6876</strain>
    </source>
</reference>
<sequence>MAGIDEKLALTLTRRLRAEKFQTAAMIQDETGKTYTLKEQEVFSGASLLKIGIADYVKSVWQEKPAILQQTLSVQPGQRVAGAGVMHHLAQTEWSLRDVVSLMLATSDNTAANILLDHFGRENVDQWLTDNFPGLQLQRNFIAPVVAGKDNFLTAEALLPAWQELFTKENEFTAFCQTALHEQTERGKLVYYAEDLQFTGDTFNKTGDLADVEHDCARLKVGQKWFDCIILTKFNGPGQHQAALELQRDIGKLLMQNLMQK</sequence>
<dbReference type="Pfam" id="PF13354">
    <property type="entry name" value="Beta-lactamase2"/>
    <property type="match status" value="1"/>
</dbReference>
<dbReference type="Gene3D" id="3.40.710.10">
    <property type="entry name" value="DD-peptidase/beta-lactamase superfamily"/>
    <property type="match status" value="1"/>
</dbReference>
<name>A0A921F6C2_9LACO</name>
<dbReference type="InterPro" id="IPR045155">
    <property type="entry name" value="Beta-lactam_cat"/>
</dbReference>
<dbReference type="AlphaFoldDB" id="A0A921F6C2"/>
<dbReference type="PANTHER" id="PTHR35333:SF3">
    <property type="entry name" value="BETA-LACTAMASE-TYPE TRANSPEPTIDASE FOLD CONTAINING PROTEIN"/>
    <property type="match status" value="1"/>
</dbReference>
<dbReference type="GO" id="GO:0046677">
    <property type="term" value="P:response to antibiotic"/>
    <property type="evidence" value="ECO:0007669"/>
    <property type="project" value="InterPro"/>
</dbReference>
<dbReference type="SUPFAM" id="SSF56601">
    <property type="entry name" value="beta-lactamase/transpeptidase-like"/>
    <property type="match status" value="1"/>
</dbReference>
<proteinExistence type="predicted"/>
<dbReference type="InterPro" id="IPR000871">
    <property type="entry name" value="Beta-lactam_class-A"/>
</dbReference>
<feature type="domain" description="Beta-lactamase class A catalytic" evidence="1">
    <location>
        <begin position="28"/>
        <end position="219"/>
    </location>
</feature>
<gene>
    <name evidence="2" type="ORF">K8V00_00825</name>
</gene>